<dbReference type="InterPro" id="IPR036938">
    <property type="entry name" value="PAP2/HPO_sf"/>
</dbReference>
<evidence type="ECO:0000256" key="2">
    <source>
        <dbReference type="ARBA" id="ARBA00010792"/>
    </source>
</evidence>
<dbReference type="STRING" id="338963.Pcar_1019"/>
<dbReference type="eggNOG" id="COG0586">
    <property type="taxonomic scope" value="Bacteria"/>
</dbReference>
<dbReference type="AlphaFoldDB" id="Q3A5T8"/>
<dbReference type="PANTHER" id="PTHR30353:SF15">
    <property type="entry name" value="INNER MEMBRANE PROTEIN YABI"/>
    <property type="match status" value="1"/>
</dbReference>
<dbReference type="InterPro" id="IPR000326">
    <property type="entry name" value="PAP2/HPO"/>
</dbReference>
<evidence type="ECO:0000256" key="5">
    <source>
        <dbReference type="ARBA" id="ARBA00022989"/>
    </source>
</evidence>
<comment type="similarity">
    <text evidence="2">Belongs to the DedA family.</text>
</comment>
<accession>Q3A5T8</accession>
<dbReference type="CDD" id="cd03392">
    <property type="entry name" value="PAP2_like_2"/>
    <property type="match status" value="1"/>
</dbReference>
<feature type="transmembrane region" description="Helical" evidence="7">
    <location>
        <begin position="406"/>
        <end position="426"/>
    </location>
</feature>
<dbReference type="Gene3D" id="1.20.144.10">
    <property type="entry name" value="Phosphatidic acid phosphatase type 2/haloperoxidase"/>
    <property type="match status" value="1"/>
</dbReference>
<evidence type="ECO:0000256" key="3">
    <source>
        <dbReference type="ARBA" id="ARBA00022475"/>
    </source>
</evidence>
<reference evidence="10" key="1">
    <citation type="submission" date="2005-10" db="EMBL/GenBank/DDBJ databases">
        <title>Complete sequence of Pelobacter carbinolicus DSM 2380.</title>
        <authorList>
            <person name="Copeland A."/>
            <person name="Lucas S."/>
            <person name="Lapidus A."/>
            <person name="Barry K."/>
            <person name="Detter J.C."/>
            <person name="Glavina T."/>
            <person name="Hammon N."/>
            <person name="Israni S."/>
            <person name="Pitluck S."/>
            <person name="Chertkov O."/>
            <person name="Schmutz J."/>
            <person name="Larimer F."/>
            <person name="Land M."/>
            <person name="Kyrpides N."/>
            <person name="Ivanova N."/>
            <person name="Richardson P."/>
        </authorList>
    </citation>
    <scope>NUCLEOTIDE SEQUENCE [LARGE SCALE GENOMIC DNA]</scope>
    <source>
        <strain evidence="10">DSM 2380 / NBRC 103641 / GraBd1</strain>
    </source>
</reference>
<feature type="transmembrane region" description="Helical" evidence="7">
    <location>
        <begin position="178"/>
        <end position="196"/>
    </location>
</feature>
<feature type="transmembrane region" description="Helical" evidence="7">
    <location>
        <begin position="253"/>
        <end position="274"/>
    </location>
</feature>
<comment type="subcellular location">
    <subcellularLocation>
        <location evidence="1">Cell membrane</location>
        <topology evidence="1">Multi-pass membrane protein</topology>
    </subcellularLocation>
</comment>
<evidence type="ECO:0000256" key="6">
    <source>
        <dbReference type="ARBA" id="ARBA00023136"/>
    </source>
</evidence>
<feature type="transmembrane region" description="Helical" evidence="7">
    <location>
        <begin position="21"/>
        <end position="50"/>
    </location>
</feature>
<dbReference type="EMBL" id="CP000142">
    <property type="protein sequence ID" value="ABA88269.1"/>
    <property type="molecule type" value="Genomic_DNA"/>
</dbReference>
<feature type="transmembrane region" description="Helical" evidence="7">
    <location>
        <begin position="432"/>
        <end position="452"/>
    </location>
</feature>
<dbReference type="KEGG" id="pca:Pcar_1019"/>
<feature type="transmembrane region" description="Helical" evidence="7">
    <location>
        <begin position="334"/>
        <end position="355"/>
    </location>
</feature>
<keyword evidence="10" id="KW-1185">Reference proteome</keyword>
<proteinExistence type="inferred from homology"/>
<name>Q3A5T8_SYNC1</name>
<dbReference type="GO" id="GO:0005886">
    <property type="term" value="C:plasma membrane"/>
    <property type="evidence" value="ECO:0007669"/>
    <property type="project" value="UniProtKB-SubCell"/>
</dbReference>
<evidence type="ECO:0000313" key="9">
    <source>
        <dbReference type="EMBL" id="ABA88269.1"/>
    </source>
</evidence>
<keyword evidence="5 7" id="KW-1133">Transmembrane helix</keyword>
<evidence type="ECO:0000256" key="4">
    <source>
        <dbReference type="ARBA" id="ARBA00022692"/>
    </source>
</evidence>
<keyword evidence="3" id="KW-1003">Cell membrane</keyword>
<feature type="transmembrane region" description="Helical" evidence="7">
    <location>
        <begin position="308"/>
        <end position="327"/>
    </location>
</feature>
<keyword evidence="4 7" id="KW-0812">Transmembrane</keyword>
<dbReference type="eggNOG" id="COG0671">
    <property type="taxonomic scope" value="Bacteria"/>
</dbReference>
<dbReference type="HOGENOM" id="CLU_025730_0_0_7"/>
<feature type="transmembrane region" description="Helical" evidence="7">
    <location>
        <begin position="142"/>
        <end position="166"/>
    </location>
</feature>
<evidence type="ECO:0000313" key="10">
    <source>
        <dbReference type="Proteomes" id="UP000002534"/>
    </source>
</evidence>
<dbReference type="SMART" id="SM00014">
    <property type="entry name" value="acidPPc"/>
    <property type="match status" value="1"/>
</dbReference>
<dbReference type="InterPro" id="IPR032818">
    <property type="entry name" value="DedA-like"/>
</dbReference>
<organism evidence="9 10">
    <name type="scientific">Syntrophotalea carbinolica (strain DSM 2380 / NBRC 103641 / GraBd1)</name>
    <name type="common">Pelobacter carbinolicus</name>
    <dbReference type="NCBI Taxonomy" id="338963"/>
    <lineage>
        <taxon>Bacteria</taxon>
        <taxon>Pseudomonadati</taxon>
        <taxon>Thermodesulfobacteriota</taxon>
        <taxon>Desulfuromonadia</taxon>
        <taxon>Desulfuromonadales</taxon>
        <taxon>Syntrophotaleaceae</taxon>
        <taxon>Syntrophotalea</taxon>
    </lineage>
</organism>
<gene>
    <name evidence="9" type="ordered locus">Pcar_1019</name>
</gene>
<evidence type="ECO:0000256" key="1">
    <source>
        <dbReference type="ARBA" id="ARBA00004651"/>
    </source>
</evidence>
<dbReference type="Proteomes" id="UP000002534">
    <property type="component" value="Chromosome"/>
</dbReference>
<dbReference type="InterPro" id="IPR032816">
    <property type="entry name" value="VTT_dom"/>
</dbReference>
<dbReference type="OrthoDB" id="9801622at2"/>
<feature type="transmembrane region" description="Helical" evidence="7">
    <location>
        <begin position="62"/>
        <end position="85"/>
    </location>
</feature>
<dbReference type="RefSeq" id="WP_011340738.1">
    <property type="nucleotide sequence ID" value="NC_007498.2"/>
</dbReference>
<dbReference type="Pfam" id="PF09335">
    <property type="entry name" value="VTT_dom"/>
    <property type="match status" value="1"/>
</dbReference>
<evidence type="ECO:0000256" key="7">
    <source>
        <dbReference type="SAM" id="Phobius"/>
    </source>
</evidence>
<feature type="transmembrane region" description="Helical" evidence="7">
    <location>
        <begin position="375"/>
        <end position="394"/>
    </location>
</feature>
<keyword evidence="6 7" id="KW-0472">Membrane</keyword>
<dbReference type="PANTHER" id="PTHR30353">
    <property type="entry name" value="INNER MEMBRANE PROTEIN DEDA-RELATED"/>
    <property type="match status" value="1"/>
</dbReference>
<evidence type="ECO:0000259" key="8">
    <source>
        <dbReference type="SMART" id="SM00014"/>
    </source>
</evidence>
<dbReference type="Pfam" id="PF01569">
    <property type="entry name" value="PAP2"/>
    <property type="match status" value="1"/>
</dbReference>
<protein>
    <submittedName>
        <fullName evidence="9">Membrane protein DedA and phosphatase, PAP2-like family, putative</fullName>
    </submittedName>
</protein>
<reference evidence="9 10" key="2">
    <citation type="journal article" date="2012" name="BMC Genomics">
        <title>The genome of Pelobacter carbinolicus reveals surprising metabolic capabilities and physiological features.</title>
        <authorList>
            <person name="Aklujkar M."/>
            <person name="Haveman S.A."/>
            <person name="Didonato R.Jr."/>
            <person name="Chertkov O."/>
            <person name="Han C.S."/>
            <person name="Land M.L."/>
            <person name="Brown P."/>
            <person name="Lovley D.R."/>
        </authorList>
    </citation>
    <scope>NUCLEOTIDE SEQUENCE [LARGE SCALE GENOMIC DNA]</scope>
    <source>
        <strain evidence="10">DSM 2380 / NBRC 103641 / GraBd1</strain>
    </source>
</reference>
<sequence length="502" mass="55744">MDSILPYIADNIPDGGIYYALLFAIAMAESIAMIGLAVPGSTLIVCAGFFTAHGQGHLGTVMAAAGLGALAGDSVSYMLGARLGYRFLRKPFFRKYLTMIRKAEMFFIDHGGKSLFFGRFAGPLRGLTPFIAGSAKLDPGKFFGYTLFSCLLWGLVYPGLGSLGAASWQQVQLWSGRLSLLVTTLLILLVANGWFWSRAAPRLSRHIASARDRLRIKWQAVLQKPWPQTCRRRYPRIWRFVAARFSLSHGAGLYLTMGLVCCGLFAGLFFTVMAQLPVLRQLDEQIWTMIIRHHQPVTGRLMLLCSGLADRPVLLSWGFLLIFWLLLKGRTFSAAILLAGTGGGHILTFALKRVFARPRPLPVYPGLPLESLSFPSGHAFFALLLSGLTVYLMLGTIRNWQSRVSLVASASFVALLVGISRLFLGAHWFSDVLAGWLLAALWLSFLITALEVRRRLAGETLWHRQWHPPNFDRRLEKLLWASAASLALLATVRHLLSLWKLV</sequence>
<feature type="domain" description="Phosphatidic acid phosphatase type 2/haloperoxidase" evidence="8">
    <location>
        <begin position="334"/>
        <end position="447"/>
    </location>
</feature>
<dbReference type="SUPFAM" id="SSF48317">
    <property type="entry name" value="Acid phosphatase/Vanadium-dependent haloperoxidase"/>
    <property type="match status" value="1"/>
</dbReference>